<reference evidence="3" key="1">
    <citation type="submission" date="2020-01" db="EMBL/GenBank/DDBJ databases">
        <title>Genome sequence of Kobresia littledalei, the first chromosome-level genome in the family Cyperaceae.</title>
        <authorList>
            <person name="Qu G."/>
        </authorList>
    </citation>
    <scope>NUCLEOTIDE SEQUENCE</scope>
    <source>
        <strain evidence="3">C.B.Clarke</strain>
        <tissue evidence="3">Leaf</tissue>
    </source>
</reference>
<gene>
    <name evidence="3" type="ORF">FCM35_KLT11560</name>
</gene>
<sequence>MFVATYAWLSCLSSAVQRCPLKDKKHTTGCADQVLRSLRFDQKKMNNCSRDPEADTDNNVLKAEQDAQASLGDVRTNPSHMPPLGWRYIIVVLSSVAIVRVVPQLH</sequence>
<keyword evidence="4" id="KW-1185">Reference proteome</keyword>
<feature type="domain" description="Vacuolar sorting receptor thioredoxin-like" evidence="2">
    <location>
        <begin position="7"/>
        <end position="71"/>
    </location>
</feature>
<dbReference type="AlphaFoldDB" id="A0A833QIB1"/>
<dbReference type="Pfam" id="PF25011">
    <property type="entry name" value="VSR_TRX"/>
    <property type="match status" value="1"/>
</dbReference>
<accession>A0A833QIB1</accession>
<evidence type="ECO:0000313" key="4">
    <source>
        <dbReference type="Proteomes" id="UP000623129"/>
    </source>
</evidence>
<keyword evidence="3" id="KW-0675">Receptor</keyword>
<proteinExistence type="predicted"/>
<evidence type="ECO:0000313" key="3">
    <source>
        <dbReference type="EMBL" id="KAF3324093.1"/>
    </source>
</evidence>
<evidence type="ECO:0000259" key="2">
    <source>
        <dbReference type="Pfam" id="PF25011"/>
    </source>
</evidence>
<evidence type="ECO:0000256" key="1">
    <source>
        <dbReference type="SAM" id="SignalP"/>
    </source>
</evidence>
<organism evidence="3 4">
    <name type="scientific">Carex littledalei</name>
    <dbReference type="NCBI Taxonomy" id="544730"/>
    <lineage>
        <taxon>Eukaryota</taxon>
        <taxon>Viridiplantae</taxon>
        <taxon>Streptophyta</taxon>
        <taxon>Embryophyta</taxon>
        <taxon>Tracheophyta</taxon>
        <taxon>Spermatophyta</taxon>
        <taxon>Magnoliopsida</taxon>
        <taxon>Liliopsida</taxon>
        <taxon>Poales</taxon>
        <taxon>Cyperaceae</taxon>
        <taxon>Cyperoideae</taxon>
        <taxon>Cariceae</taxon>
        <taxon>Carex</taxon>
        <taxon>Carex subgen. Euthyceras</taxon>
    </lineage>
</organism>
<dbReference type="OrthoDB" id="10045365at2759"/>
<dbReference type="Proteomes" id="UP000623129">
    <property type="component" value="Unassembled WGS sequence"/>
</dbReference>
<feature type="signal peptide" evidence="1">
    <location>
        <begin position="1"/>
        <end position="18"/>
    </location>
</feature>
<name>A0A833QIB1_9POAL</name>
<protein>
    <submittedName>
        <fullName evidence="3">Vacuolar-sorting receptor 1 isoform X2</fullName>
    </submittedName>
</protein>
<dbReference type="EMBL" id="SWLB01000022">
    <property type="protein sequence ID" value="KAF3324093.1"/>
    <property type="molecule type" value="Genomic_DNA"/>
</dbReference>
<comment type="caution">
    <text evidence="3">The sequence shown here is derived from an EMBL/GenBank/DDBJ whole genome shotgun (WGS) entry which is preliminary data.</text>
</comment>
<feature type="chain" id="PRO_5032769863" evidence="1">
    <location>
        <begin position="19"/>
        <end position="106"/>
    </location>
</feature>
<dbReference type="InterPro" id="IPR056858">
    <property type="entry name" value="VSR_TRX"/>
</dbReference>
<keyword evidence="1" id="KW-0732">Signal</keyword>